<gene>
    <name evidence="1" type="ORF">AB1I70_01680</name>
</gene>
<reference evidence="1 2" key="1">
    <citation type="submission" date="2024-06" db="EMBL/GenBank/DDBJ databases">
        <title>Genetic profile and toxigenic potential of Bacillus cereus isolates from a Norwegian ice cream production plant,.</title>
        <authorList>
            <person name="Lindback T."/>
            <person name="Llarena A.-K."/>
            <person name="O'Sullivan K."/>
            <person name="Monshaugen M."/>
            <person name="Holmemo C.W."/>
            <person name="Aspholm M."/>
        </authorList>
    </citation>
    <scope>NUCLEOTIDE SEQUENCE [LARGE SCALE GENOMIC DNA]</scope>
    <source>
        <strain evidence="1 2">NVH-YM330</strain>
    </source>
</reference>
<protein>
    <submittedName>
        <fullName evidence="1">Uncharacterized protein</fullName>
    </submittedName>
</protein>
<evidence type="ECO:0000313" key="1">
    <source>
        <dbReference type="EMBL" id="MFA2790046.1"/>
    </source>
</evidence>
<sequence>MTLIRSPHLKNLIYNNEEIPNFMKPIFYRLMTSNQGMAVKLAMEALIGDELEIALHFLKTSSENVIKIP</sequence>
<evidence type="ECO:0000313" key="2">
    <source>
        <dbReference type="Proteomes" id="UP001571110"/>
    </source>
</evidence>
<keyword evidence="2" id="KW-1185">Reference proteome</keyword>
<comment type="caution">
    <text evidence="1">The sequence shown here is derived from an EMBL/GenBank/DDBJ whole genome shotgun (WGS) entry which is preliminary data.</text>
</comment>
<dbReference type="Proteomes" id="UP001571110">
    <property type="component" value="Unassembled WGS sequence"/>
</dbReference>
<dbReference type="EMBL" id="JBFDTY010000001">
    <property type="protein sequence ID" value="MFA2790046.1"/>
    <property type="molecule type" value="Genomic_DNA"/>
</dbReference>
<organism evidence="1 2">
    <name type="scientific">Bacillus mobilis</name>
    <dbReference type="NCBI Taxonomy" id="2026190"/>
    <lineage>
        <taxon>Bacteria</taxon>
        <taxon>Bacillati</taxon>
        <taxon>Bacillota</taxon>
        <taxon>Bacilli</taxon>
        <taxon>Bacillales</taxon>
        <taxon>Bacillaceae</taxon>
        <taxon>Bacillus</taxon>
        <taxon>Bacillus cereus group</taxon>
    </lineage>
</organism>
<name>A0ABV4RM12_9BACI</name>
<proteinExistence type="predicted"/>
<accession>A0ABV4RM12</accession>
<dbReference type="RefSeq" id="WP_334413287.1">
    <property type="nucleotide sequence ID" value="NZ_JARJHK010000001.1"/>
</dbReference>